<dbReference type="EMBL" id="JACGCI010000002">
    <property type="protein sequence ID" value="KAF6765814.1"/>
    <property type="molecule type" value="Genomic_DNA"/>
</dbReference>
<protein>
    <submittedName>
        <fullName evidence="2">Uncharacterized protein</fullName>
    </submittedName>
</protein>
<feature type="region of interest" description="Disordered" evidence="1">
    <location>
        <begin position="90"/>
        <end position="206"/>
    </location>
</feature>
<feature type="compositionally biased region" description="Basic and acidic residues" evidence="1">
    <location>
        <begin position="122"/>
        <end position="134"/>
    </location>
</feature>
<sequence>MPRVASTTATGEGFALAGRLALRCPRTPGRPLNLKGPTATTLRSAKAVSPSLKVTATVQISQSAPTRLARRQPCSPVDLELTGKRVQVKTPCRPNTASSPRIDVVHSPRDMGTGEQGSLRQTEAKLKVKPRIDTNPDEPTSFLLRSDGAVQASRRPRMRSSEWLSVHRPLGRQQDRTSTHNTNDADGVATPIGPPAASQRRLRDGDDEISFRAAGKALVSTRSRIQTKRHEPFYDRGGHGQGSAQANGEALCARNGHVYLESHGRNTAAWVRDSKRSRDPGATRRSARKKEKEPAGHTGKRKTPRCTVSLDEPIIVQGWGRRLLGNHLRRAELPVPPYESIKIKGLPQAYTPTLANSTPWQHRAQRRANCRA</sequence>
<dbReference type="AlphaFoldDB" id="A0A8H6MGK5"/>
<keyword evidence="3" id="KW-1185">Reference proteome</keyword>
<proteinExistence type="predicted"/>
<evidence type="ECO:0000313" key="3">
    <source>
        <dbReference type="Proteomes" id="UP000521943"/>
    </source>
</evidence>
<evidence type="ECO:0000256" key="1">
    <source>
        <dbReference type="SAM" id="MobiDB-lite"/>
    </source>
</evidence>
<feature type="compositionally biased region" description="Basic and acidic residues" evidence="1">
    <location>
        <begin position="272"/>
        <end position="282"/>
    </location>
</feature>
<gene>
    <name evidence="2" type="ORF">DFP72DRAFT_1058375</name>
</gene>
<feature type="region of interest" description="Disordered" evidence="1">
    <location>
        <begin position="220"/>
        <end position="245"/>
    </location>
</feature>
<accession>A0A8H6MGK5</accession>
<feature type="region of interest" description="Disordered" evidence="1">
    <location>
        <begin position="269"/>
        <end position="304"/>
    </location>
</feature>
<dbReference type="Proteomes" id="UP000521943">
    <property type="component" value="Unassembled WGS sequence"/>
</dbReference>
<comment type="caution">
    <text evidence="2">The sequence shown here is derived from an EMBL/GenBank/DDBJ whole genome shotgun (WGS) entry which is preliminary data.</text>
</comment>
<organism evidence="2 3">
    <name type="scientific">Ephemerocybe angulata</name>
    <dbReference type="NCBI Taxonomy" id="980116"/>
    <lineage>
        <taxon>Eukaryota</taxon>
        <taxon>Fungi</taxon>
        <taxon>Dikarya</taxon>
        <taxon>Basidiomycota</taxon>
        <taxon>Agaricomycotina</taxon>
        <taxon>Agaricomycetes</taxon>
        <taxon>Agaricomycetidae</taxon>
        <taxon>Agaricales</taxon>
        <taxon>Agaricineae</taxon>
        <taxon>Psathyrellaceae</taxon>
        <taxon>Ephemerocybe</taxon>
    </lineage>
</organism>
<feature type="compositionally biased region" description="Basic and acidic residues" evidence="1">
    <location>
        <begin position="228"/>
        <end position="238"/>
    </location>
</feature>
<evidence type="ECO:0000313" key="2">
    <source>
        <dbReference type="EMBL" id="KAF6765814.1"/>
    </source>
</evidence>
<name>A0A8H6MGK5_9AGAR</name>
<reference evidence="2 3" key="1">
    <citation type="submission" date="2020-07" db="EMBL/GenBank/DDBJ databases">
        <title>Comparative genomics of pyrophilous fungi reveals a link between fire events and developmental genes.</title>
        <authorList>
            <consortium name="DOE Joint Genome Institute"/>
            <person name="Steindorff A.S."/>
            <person name="Carver A."/>
            <person name="Calhoun S."/>
            <person name="Stillman K."/>
            <person name="Liu H."/>
            <person name="Lipzen A."/>
            <person name="Pangilinan J."/>
            <person name="Labutti K."/>
            <person name="Bruns T.D."/>
            <person name="Grigoriev I.V."/>
        </authorList>
    </citation>
    <scope>NUCLEOTIDE SEQUENCE [LARGE SCALE GENOMIC DNA]</scope>
    <source>
        <strain evidence="2 3">CBS 144469</strain>
    </source>
</reference>